<dbReference type="RefSeq" id="WP_185252595.1">
    <property type="nucleotide sequence ID" value="NZ_JACKXE010000001.1"/>
</dbReference>
<feature type="region of interest" description="Disordered" evidence="1">
    <location>
        <begin position="76"/>
        <end position="109"/>
    </location>
</feature>
<evidence type="ECO:0000313" key="3">
    <source>
        <dbReference type="EMBL" id="MBB6627434.1"/>
    </source>
</evidence>
<evidence type="ECO:0000256" key="1">
    <source>
        <dbReference type="SAM" id="MobiDB-lite"/>
    </source>
</evidence>
<dbReference type="InterPro" id="IPR029063">
    <property type="entry name" value="SAM-dependent_MTases_sf"/>
</dbReference>
<evidence type="ECO:0000259" key="2">
    <source>
        <dbReference type="Pfam" id="PF13847"/>
    </source>
</evidence>
<keyword evidence="3" id="KW-0808">Transferase</keyword>
<dbReference type="Proteomes" id="UP000523955">
    <property type="component" value="Unassembled WGS sequence"/>
</dbReference>
<proteinExistence type="predicted"/>
<dbReference type="AlphaFoldDB" id="A0A7X0VA69"/>
<gene>
    <name evidence="3" type="ORF">H5V45_08880</name>
</gene>
<dbReference type="GO" id="GO:0032259">
    <property type="term" value="P:methylation"/>
    <property type="evidence" value="ECO:0007669"/>
    <property type="project" value="UniProtKB-KW"/>
</dbReference>
<dbReference type="InterPro" id="IPR025714">
    <property type="entry name" value="Methyltranfer_dom"/>
</dbReference>
<accession>A0A7X0VA69</accession>
<keyword evidence="3" id="KW-0489">Methyltransferase</keyword>
<dbReference type="GO" id="GO:0008168">
    <property type="term" value="F:methyltransferase activity"/>
    <property type="evidence" value="ECO:0007669"/>
    <property type="project" value="UniProtKB-KW"/>
</dbReference>
<evidence type="ECO:0000313" key="4">
    <source>
        <dbReference type="Proteomes" id="UP000523955"/>
    </source>
</evidence>
<dbReference type="Pfam" id="PF13847">
    <property type="entry name" value="Methyltransf_31"/>
    <property type="match status" value="1"/>
</dbReference>
<dbReference type="EMBL" id="JACKXE010000001">
    <property type="protein sequence ID" value="MBB6627434.1"/>
    <property type="molecule type" value="Genomic_DNA"/>
</dbReference>
<dbReference type="SUPFAM" id="SSF53335">
    <property type="entry name" value="S-adenosyl-L-methionine-dependent methyltransferases"/>
    <property type="match status" value="1"/>
</dbReference>
<name>A0A7X0VA69_9ACTN</name>
<dbReference type="CDD" id="cd02440">
    <property type="entry name" value="AdoMet_MTases"/>
    <property type="match status" value="1"/>
</dbReference>
<feature type="region of interest" description="Disordered" evidence="1">
    <location>
        <begin position="1"/>
        <end position="29"/>
    </location>
</feature>
<feature type="compositionally biased region" description="Low complexity" evidence="1">
    <location>
        <begin position="8"/>
        <end position="29"/>
    </location>
</feature>
<protein>
    <submittedName>
        <fullName evidence="3">Class I SAM-dependent methyltransferase</fullName>
    </submittedName>
</protein>
<sequence length="581" mass="63561">MKLRRKAAPAPAADPVTAPAPASGAGAPVPGVVEEFTRRLVKGWVSVPADASPTRVSLHLGRLEVTATYATDDGALAGWRPAGAPAQDSPPKGPAGIRRPADGRRNSRQQVRTFAFKIPGIWRFVGKDTRITVRVDGRPLPIAGHGMFLTPPKNGEHNVQQLRALFAEGHVLNQFGMVSLSKKLDVAWQGKVMDLYTRTRDVVRDEFGHDVFFVYGTLLGAVREGGYIAHDPDFDAAFVSRHRTGPEAAAELAEVALKLVEAGLDVECRATTLHLFDPDLPGHRIDLFHTYFDEDGLLRFPFGVAGSSQVHERDWHGCTEIDFPGGRGLVPVNAEQLVEHLYGADWRRPKPGFNWNFDRTDSAPEAVVPVPLRTKVYWANFYSRNSYSSGSTFFEFVEARDDTPATVIDIGCGDGRDACAFAAAGRTVLGLDQSPVGIEHATARAAQLGLADRVRFEVCDVADVDDLGRALDLAADGDRGPVMFYLRFFLHAIPEEVQDRLLAAIDTHARPGDCFAAEFRTDRDETTSHVHTKHFRRFQNAAAFSATLAGLGFTIVHEEEGTGLSPYQGEDPVLYRVVAHR</sequence>
<reference evidence="3 4" key="1">
    <citation type="submission" date="2020-08" db="EMBL/GenBank/DDBJ databases">
        <authorList>
            <person name="Seo M.-J."/>
        </authorList>
    </citation>
    <scope>NUCLEOTIDE SEQUENCE [LARGE SCALE GENOMIC DNA]</scope>
    <source>
        <strain evidence="3 4">KIGAM211</strain>
    </source>
</reference>
<feature type="domain" description="Methyltransferase" evidence="2">
    <location>
        <begin position="405"/>
        <end position="465"/>
    </location>
</feature>
<keyword evidence="4" id="KW-1185">Reference proteome</keyword>
<organism evidence="3 4">
    <name type="scientific">Nocardioides luti</name>
    <dbReference type="NCBI Taxonomy" id="2761101"/>
    <lineage>
        <taxon>Bacteria</taxon>
        <taxon>Bacillati</taxon>
        <taxon>Actinomycetota</taxon>
        <taxon>Actinomycetes</taxon>
        <taxon>Propionibacteriales</taxon>
        <taxon>Nocardioidaceae</taxon>
        <taxon>Nocardioides</taxon>
    </lineage>
</organism>
<comment type="caution">
    <text evidence="3">The sequence shown here is derived from an EMBL/GenBank/DDBJ whole genome shotgun (WGS) entry which is preliminary data.</text>
</comment>
<dbReference type="Gene3D" id="3.40.50.150">
    <property type="entry name" value="Vaccinia Virus protein VP39"/>
    <property type="match status" value="1"/>
</dbReference>